<evidence type="ECO:0000256" key="1">
    <source>
        <dbReference type="SAM" id="MobiDB-lite"/>
    </source>
</evidence>
<accession>A0AAN9UZR1</accession>
<dbReference type="EMBL" id="JAKJXP020000014">
    <property type="protein sequence ID" value="KAK7755305.1"/>
    <property type="molecule type" value="Genomic_DNA"/>
</dbReference>
<keyword evidence="3" id="KW-1185">Reference proteome</keyword>
<evidence type="ECO:0000313" key="3">
    <source>
        <dbReference type="Proteomes" id="UP001320420"/>
    </source>
</evidence>
<feature type="region of interest" description="Disordered" evidence="1">
    <location>
        <begin position="335"/>
        <end position="361"/>
    </location>
</feature>
<reference evidence="2 3" key="1">
    <citation type="submission" date="2024-02" db="EMBL/GenBank/DDBJ databases">
        <title>De novo assembly and annotation of 12 fungi associated with fruit tree decline syndrome in Ontario, Canada.</title>
        <authorList>
            <person name="Sulman M."/>
            <person name="Ellouze W."/>
            <person name="Ilyukhin E."/>
        </authorList>
    </citation>
    <scope>NUCLEOTIDE SEQUENCE [LARGE SCALE GENOMIC DNA]</scope>
    <source>
        <strain evidence="2 3">M11/M66-122</strain>
    </source>
</reference>
<dbReference type="PANTHER" id="PTHR36205">
    <property type="entry name" value="CHROMOSOME 19, WHOLE GENOME SHOTGUN SEQUENCE"/>
    <property type="match status" value="1"/>
</dbReference>
<comment type="caution">
    <text evidence="2">The sequence shown here is derived from an EMBL/GenBank/DDBJ whole genome shotgun (WGS) entry which is preliminary data.</text>
</comment>
<protein>
    <submittedName>
        <fullName evidence="2">Uncharacterized protein</fullName>
    </submittedName>
</protein>
<dbReference type="AlphaFoldDB" id="A0AAN9UZR1"/>
<evidence type="ECO:0000313" key="2">
    <source>
        <dbReference type="EMBL" id="KAK7755305.1"/>
    </source>
</evidence>
<dbReference type="Pfam" id="PF11885">
    <property type="entry name" value="DUF3405"/>
    <property type="match status" value="1"/>
</dbReference>
<proteinExistence type="predicted"/>
<dbReference type="Proteomes" id="UP001320420">
    <property type="component" value="Unassembled WGS sequence"/>
</dbReference>
<gene>
    <name evidence="2" type="ORF">SLS62_002812</name>
</gene>
<organism evidence="2 3">
    <name type="scientific">Diatrype stigma</name>
    <dbReference type="NCBI Taxonomy" id="117547"/>
    <lineage>
        <taxon>Eukaryota</taxon>
        <taxon>Fungi</taxon>
        <taxon>Dikarya</taxon>
        <taxon>Ascomycota</taxon>
        <taxon>Pezizomycotina</taxon>
        <taxon>Sordariomycetes</taxon>
        <taxon>Xylariomycetidae</taxon>
        <taxon>Xylariales</taxon>
        <taxon>Diatrypaceae</taxon>
        <taxon>Diatrype</taxon>
    </lineage>
</organism>
<dbReference type="InterPro" id="IPR021822">
    <property type="entry name" value="DUF3405"/>
</dbReference>
<name>A0AAN9UZR1_9PEZI</name>
<sequence length="530" mass="59427">MRQLLASRRVVLSTFICFVLVLTFYHSYEPSALAGPLGSKLDTPCHIWPDWEDSNPARLLYNTVKTKTRPVLGDAAFIGDPDRCLLAGRRLGQYQATEGRNWDEVRWGDVQRSCAARNNKPEVKNEFGGIWHQLPESWKIDTTTSAAGGEPGRTAIVLRTWDNYNYSEPRRAWLRALIAETALHSGGAYEVFLLVNVKDGSIPLDTDEAAYERALRETVPDEFRDMALLYNNRVLERWYPKVEEHGAQDQMYQALQIFAHRFPRFAHVWQLEMDLRLTGHAHATLERAAAWARAQPRRNLWERNGRFYIPQLHGGSYAAFAAAVDAEVGVDGGVWGPARTEDFEPRGPVPPPRSQTDWGAGEDPDLVSLMPMIDTNGTEWIYEGAVHGFAAGAAGTPQRAAFVSMTRASRRLLLLVSEAQRERGRWLVSEATLETFALLHGLKAVSVPHPIAFDADVSPRQADELVNQGPPHSRAGGKKPSMAYSTSGWVAGPWFHASYWFAADEAPTYWHRYLGGECMPPMLLHPVKDE</sequence>
<dbReference type="PANTHER" id="PTHR36205:SF2">
    <property type="entry name" value="MAJOR FACILITATOR SUPERFAMILY TRANSPORTER"/>
    <property type="match status" value="1"/>
</dbReference>